<name>A0A8B4BY43_HEYCO</name>
<dbReference type="RefSeq" id="WP_029142924.1">
    <property type="nucleotide sequence ID" value="NZ_ALAS01000097.1"/>
</dbReference>
<dbReference type="SUPFAM" id="SSF82784">
    <property type="entry name" value="OsmC-like"/>
    <property type="match status" value="1"/>
</dbReference>
<evidence type="ECO:0000313" key="2">
    <source>
        <dbReference type="Proteomes" id="UP000184029"/>
    </source>
</evidence>
<proteinExistence type="predicted"/>
<accession>A0A8B4BY43</accession>
<dbReference type="InterPro" id="IPR036102">
    <property type="entry name" value="OsmC/Ohrsf"/>
</dbReference>
<dbReference type="InterPro" id="IPR003718">
    <property type="entry name" value="OsmC/Ohr_fam"/>
</dbReference>
<dbReference type="InterPro" id="IPR015946">
    <property type="entry name" value="KH_dom-like_a/b"/>
</dbReference>
<dbReference type="AlphaFoldDB" id="A0A8B4BY43"/>
<reference evidence="1 2" key="1">
    <citation type="submission" date="2016-11" db="EMBL/GenBank/DDBJ databases">
        <authorList>
            <person name="Varghese N."/>
            <person name="Submissions S."/>
        </authorList>
    </citation>
    <scope>NUCLEOTIDE SEQUENCE [LARGE SCALE GENOMIC DNA]</scope>
    <source>
        <strain evidence="1 2">DSM 1</strain>
    </source>
</reference>
<gene>
    <name evidence="1" type="ORF">SAMN02745208_02775</name>
</gene>
<dbReference type="KEGG" id="bcoa:BF29_879"/>
<comment type="caution">
    <text evidence="1">The sequence shown here is derived from an EMBL/GenBank/DDBJ whole genome shotgun (WGS) entry which is preliminary data.</text>
</comment>
<dbReference type="Proteomes" id="UP000184029">
    <property type="component" value="Unassembled WGS sequence"/>
</dbReference>
<dbReference type="Pfam" id="PF02566">
    <property type="entry name" value="OsmC"/>
    <property type="match status" value="1"/>
</dbReference>
<dbReference type="PANTHER" id="PTHR34352:SF1">
    <property type="entry name" value="PROTEIN YHFA"/>
    <property type="match status" value="1"/>
</dbReference>
<dbReference type="Gene3D" id="3.30.300.20">
    <property type="match status" value="1"/>
</dbReference>
<sequence length="129" mass="14459">MKYKMTEKGFSSDFEYGTLNISSESEYGFRPFQLLVSSIAGCSGGVLRKVMKKMRLDVDHIEIEAKVTRSGGQVNIVKKMELTYVIYGRALNEEKVKKALDVAMKNCAMAQSVKDAIQIDKKVRIVPSN</sequence>
<evidence type="ECO:0000313" key="1">
    <source>
        <dbReference type="EMBL" id="SHF84500.1"/>
    </source>
</evidence>
<organism evidence="1 2">
    <name type="scientific">Heyndrickxia coagulans DSM 1 = ATCC 7050</name>
    <dbReference type="NCBI Taxonomy" id="1121088"/>
    <lineage>
        <taxon>Bacteria</taxon>
        <taxon>Bacillati</taxon>
        <taxon>Bacillota</taxon>
        <taxon>Bacilli</taxon>
        <taxon>Bacillales</taxon>
        <taxon>Bacillaceae</taxon>
        <taxon>Heyndrickxia</taxon>
    </lineage>
</organism>
<dbReference type="EMBL" id="FQUB01000079">
    <property type="protein sequence ID" value="SHF84500.1"/>
    <property type="molecule type" value="Genomic_DNA"/>
</dbReference>
<protein>
    <submittedName>
        <fullName evidence="1">Uncharacterized OsmC-related protein</fullName>
    </submittedName>
</protein>
<dbReference type="PANTHER" id="PTHR34352">
    <property type="entry name" value="PROTEIN YHFA"/>
    <property type="match status" value="1"/>
</dbReference>
<dbReference type="GeneID" id="29814729"/>